<evidence type="ECO:0000259" key="7">
    <source>
        <dbReference type="Pfam" id="PF06271"/>
    </source>
</evidence>
<keyword evidence="2 6" id="KW-0812">Transmembrane</keyword>
<dbReference type="Pfam" id="PF06271">
    <property type="entry name" value="RDD"/>
    <property type="match status" value="1"/>
</dbReference>
<evidence type="ECO:0000256" key="4">
    <source>
        <dbReference type="ARBA" id="ARBA00023136"/>
    </source>
</evidence>
<comment type="caution">
    <text evidence="8">The sequence shown here is derived from an EMBL/GenBank/DDBJ whole genome shotgun (WGS) entry which is preliminary data.</text>
</comment>
<evidence type="ECO:0000256" key="2">
    <source>
        <dbReference type="ARBA" id="ARBA00022692"/>
    </source>
</evidence>
<reference evidence="9" key="1">
    <citation type="journal article" date="2019" name="Int. J. Syst. Evol. Microbiol.">
        <title>The Global Catalogue of Microorganisms (GCM) 10K type strain sequencing project: providing services to taxonomists for standard genome sequencing and annotation.</title>
        <authorList>
            <consortium name="The Broad Institute Genomics Platform"/>
            <consortium name="The Broad Institute Genome Sequencing Center for Infectious Disease"/>
            <person name="Wu L."/>
            <person name="Ma J."/>
        </authorList>
    </citation>
    <scope>NUCLEOTIDE SEQUENCE [LARGE SCALE GENOMIC DNA]</scope>
    <source>
        <strain evidence="9">JCM 9458</strain>
    </source>
</reference>
<dbReference type="PANTHER" id="PTHR38480:SF1">
    <property type="entry name" value="SLR0254 PROTEIN"/>
    <property type="match status" value="1"/>
</dbReference>
<feature type="domain" description="RDD" evidence="7">
    <location>
        <begin position="30"/>
        <end position="163"/>
    </location>
</feature>
<gene>
    <name evidence="8" type="ORF">GCM10020369_19840</name>
</gene>
<evidence type="ECO:0000256" key="6">
    <source>
        <dbReference type="SAM" id="Phobius"/>
    </source>
</evidence>
<keyword evidence="3 6" id="KW-1133">Transmembrane helix</keyword>
<evidence type="ECO:0000256" key="1">
    <source>
        <dbReference type="ARBA" id="ARBA00004141"/>
    </source>
</evidence>
<sequence>MCEAERVSARAADQQRLIIGEAVEVELPVARLATRAVAIGIDAFIQIMLYILLSTLLGAVAVQANFAVASTLSVLVLVFTFVVWPVSFETLSRGRSPGKFALGLRVVRDDGGPIRFRHALTRGLIGVAIEWPGLFLPPLTWIFGSSCILFSARGKRLGDLAAGTIVLVERLPDLSRQHPISMPPELARWARDLDLTGIDDSLAMTLRQFLTRAPRMRAEARTSLGRRLADEVLRSTTPPPPPGTPGWAYLNAVLAERRRREAERLAARRAVVALGAPALPTPVPGPDGSWKPS</sequence>
<evidence type="ECO:0000313" key="9">
    <source>
        <dbReference type="Proteomes" id="UP001501676"/>
    </source>
</evidence>
<feature type="transmembrane region" description="Helical" evidence="6">
    <location>
        <begin position="66"/>
        <end position="86"/>
    </location>
</feature>
<evidence type="ECO:0000256" key="5">
    <source>
        <dbReference type="SAM" id="MobiDB-lite"/>
    </source>
</evidence>
<proteinExistence type="predicted"/>
<organism evidence="8 9">
    <name type="scientific">Cryptosporangium minutisporangium</name>
    <dbReference type="NCBI Taxonomy" id="113569"/>
    <lineage>
        <taxon>Bacteria</taxon>
        <taxon>Bacillati</taxon>
        <taxon>Actinomycetota</taxon>
        <taxon>Actinomycetes</taxon>
        <taxon>Cryptosporangiales</taxon>
        <taxon>Cryptosporangiaceae</taxon>
        <taxon>Cryptosporangium</taxon>
    </lineage>
</organism>
<comment type="subcellular location">
    <subcellularLocation>
        <location evidence="1">Membrane</location>
        <topology evidence="1">Multi-pass membrane protein</topology>
    </subcellularLocation>
</comment>
<dbReference type="InterPro" id="IPR010432">
    <property type="entry name" value="RDD"/>
</dbReference>
<dbReference type="EMBL" id="BAAAYN010000012">
    <property type="protein sequence ID" value="GAA3385622.1"/>
    <property type="molecule type" value="Genomic_DNA"/>
</dbReference>
<feature type="transmembrane region" description="Helical" evidence="6">
    <location>
        <begin position="36"/>
        <end position="60"/>
    </location>
</feature>
<feature type="region of interest" description="Disordered" evidence="5">
    <location>
        <begin position="273"/>
        <end position="293"/>
    </location>
</feature>
<protein>
    <submittedName>
        <fullName evidence="8">RDD family protein</fullName>
    </submittedName>
</protein>
<evidence type="ECO:0000313" key="8">
    <source>
        <dbReference type="EMBL" id="GAA3385622.1"/>
    </source>
</evidence>
<name>A0ABP6SUU4_9ACTN</name>
<keyword evidence="9" id="KW-1185">Reference proteome</keyword>
<evidence type="ECO:0000256" key="3">
    <source>
        <dbReference type="ARBA" id="ARBA00022989"/>
    </source>
</evidence>
<dbReference type="PANTHER" id="PTHR38480">
    <property type="entry name" value="SLR0254 PROTEIN"/>
    <property type="match status" value="1"/>
</dbReference>
<accession>A0ABP6SUU4</accession>
<dbReference type="Proteomes" id="UP001501676">
    <property type="component" value="Unassembled WGS sequence"/>
</dbReference>
<feature type="region of interest" description="Disordered" evidence="5">
    <location>
        <begin position="227"/>
        <end position="246"/>
    </location>
</feature>
<keyword evidence="4 6" id="KW-0472">Membrane</keyword>